<organism evidence="1 2">
    <name type="scientific">Trifolium medium</name>
    <dbReference type="NCBI Taxonomy" id="97028"/>
    <lineage>
        <taxon>Eukaryota</taxon>
        <taxon>Viridiplantae</taxon>
        <taxon>Streptophyta</taxon>
        <taxon>Embryophyta</taxon>
        <taxon>Tracheophyta</taxon>
        <taxon>Spermatophyta</taxon>
        <taxon>Magnoliopsida</taxon>
        <taxon>eudicotyledons</taxon>
        <taxon>Gunneridae</taxon>
        <taxon>Pentapetalae</taxon>
        <taxon>rosids</taxon>
        <taxon>fabids</taxon>
        <taxon>Fabales</taxon>
        <taxon>Fabaceae</taxon>
        <taxon>Papilionoideae</taxon>
        <taxon>50 kb inversion clade</taxon>
        <taxon>NPAAA clade</taxon>
        <taxon>Hologalegina</taxon>
        <taxon>IRL clade</taxon>
        <taxon>Trifolieae</taxon>
        <taxon>Trifolium</taxon>
    </lineage>
</organism>
<name>A0A392MCY2_9FABA</name>
<dbReference type="GO" id="GO:0004519">
    <property type="term" value="F:endonuclease activity"/>
    <property type="evidence" value="ECO:0007669"/>
    <property type="project" value="UniProtKB-KW"/>
</dbReference>
<dbReference type="AlphaFoldDB" id="A0A392MCY2"/>
<dbReference type="Proteomes" id="UP000265520">
    <property type="component" value="Unassembled WGS sequence"/>
</dbReference>
<evidence type="ECO:0000313" key="2">
    <source>
        <dbReference type="Proteomes" id="UP000265520"/>
    </source>
</evidence>
<dbReference type="EMBL" id="LXQA010008362">
    <property type="protein sequence ID" value="MCH85362.1"/>
    <property type="molecule type" value="Genomic_DNA"/>
</dbReference>
<keyword evidence="1" id="KW-0540">Nuclease</keyword>
<dbReference type="PANTHER" id="PTHR33710:SF79">
    <property type="entry name" value="OS06G0205337 PROTEIN"/>
    <property type="match status" value="1"/>
</dbReference>
<sequence length="261" mass="30358">MSNDPWCIIGDFNDHLSTEDKRGGPDRAPWLIRGFQNAVNDCQLHDLPLHGYQFTWFKSLGTTSAKEARLDRALVTAAWNTMYPQASLQTLVAPISDHTPLLLQLDPVLWRKPNHSFRFNNAWLLEPDFVQNVQSNWEHYPASNIINKLEYCVEDILSWSKNNSPNFRQQINQHRSRIESIRQGSDDSSDLQIPELQKNLATLLVQEDSYWRQRSKVFWLKDGDTNNKFFHASASARRRKNMISKLRDPNNGNWITSHDDL</sequence>
<feature type="non-terminal residue" evidence="1">
    <location>
        <position position="261"/>
    </location>
</feature>
<reference evidence="1 2" key="1">
    <citation type="journal article" date="2018" name="Front. Plant Sci.">
        <title>Red Clover (Trifolium pratense) and Zigzag Clover (T. medium) - A Picture of Genomic Similarities and Differences.</title>
        <authorList>
            <person name="Dluhosova J."/>
            <person name="Istvanek J."/>
            <person name="Nedelnik J."/>
            <person name="Repkova J."/>
        </authorList>
    </citation>
    <scope>NUCLEOTIDE SEQUENCE [LARGE SCALE GENOMIC DNA]</scope>
    <source>
        <strain evidence="2">cv. 10/8</strain>
        <tissue evidence="1">Leaf</tissue>
    </source>
</reference>
<keyword evidence="1" id="KW-0255">Endonuclease</keyword>
<keyword evidence="1" id="KW-0378">Hydrolase</keyword>
<proteinExistence type="predicted"/>
<gene>
    <name evidence="1" type="ORF">A2U01_0006206</name>
</gene>
<keyword evidence="1" id="KW-0269">Exonuclease</keyword>
<evidence type="ECO:0000313" key="1">
    <source>
        <dbReference type="EMBL" id="MCH85362.1"/>
    </source>
</evidence>
<dbReference type="PANTHER" id="PTHR33710">
    <property type="entry name" value="BNAC02G09200D PROTEIN"/>
    <property type="match status" value="1"/>
</dbReference>
<accession>A0A392MCY2</accession>
<keyword evidence="2" id="KW-1185">Reference proteome</keyword>
<dbReference type="SUPFAM" id="SSF56219">
    <property type="entry name" value="DNase I-like"/>
    <property type="match status" value="1"/>
</dbReference>
<dbReference type="Gene3D" id="3.60.10.10">
    <property type="entry name" value="Endonuclease/exonuclease/phosphatase"/>
    <property type="match status" value="1"/>
</dbReference>
<protein>
    <submittedName>
        <fullName evidence="1">Endonuclease/exonuclease/phosphatase family protein</fullName>
    </submittedName>
</protein>
<dbReference type="InterPro" id="IPR036691">
    <property type="entry name" value="Endo/exonu/phosph_ase_sf"/>
</dbReference>
<dbReference type="GO" id="GO:0004527">
    <property type="term" value="F:exonuclease activity"/>
    <property type="evidence" value="ECO:0007669"/>
    <property type="project" value="UniProtKB-KW"/>
</dbReference>
<comment type="caution">
    <text evidence="1">The sequence shown here is derived from an EMBL/GenBank/DDBJ whole genome shotgun (WGS) entry which is preliminary data.</text>
</comment>